<evidence type="ECO:0000313" key="2">
    <source>
        <dbReference type="EMBL" id="RQP21544.1"/>
    </source>
</evidence>
<keyword evidence="3" id="KW-1185">Reference proteome</keyword>
<reference evidence="2 3" key="1">
    <citation type="submission" date="2018-08" db="EMBL/GenBank/DDBJ databases">
        <authorList>
            <person name="Khan S.A."/>
            <person name="Jeon C.O."/>
            <person name="Chun B.H."/>
            <person name="Jeong S.E."/>
        </authorList>
    </citation>
    <scope>NUCLEOTIDE SEQUENCE [LARGE SCALE GENOMIC DNA]</scope>
    <source>
        <strain evidence="2 3">S-16</strain>
    </source>
</reference>
<dbReference type="Proteomes" id="UP000267464">
    <property type="component" value="Unassembled WGS sequence"/>
</dbReference>
<feature type="transmembrane region" description="Helical" evidence="1">
    <location>
        <begin position="6"/>
        <end position="28"/>
    </location>
</feature>
<accession>A0A3N7HHL7</accession>
<proteinExistence type="predicted"/>
<sequence length="68" mass="7806">MTIVYWILTVLAGIFASGTALSFVIFIVTGDDLWGKRARNLRRLTSAVLLLMFNLWVWGRVISIIIHW</sequence>
<protein>
    <submittedName>
        <fullName evidence="2">Uncharacterized protein</fullName>
    </submittedName>
</protein>
<keyword evidence="1" id="KW-0472">Membrane</keyword>
<feature type="transmembrane region" description="Helical" evidence="1">
    <location>
        <begin position="48"/>
        <end position="66"/>
    </location>
</feature>
<reference evidence="2 3" key="2">
    <citation type="submission" date="2018-12" db="EMBL/GenBank/DDBJ databases">
        <title>Rhizobacter gummiphilus sp. nov., a rubber-degrading bacterium isolated from the soil of a botanical garden in Japan.</title>
        <authorList>
            <person name="Shunsuke S.S."/>
        </authorList>
    </citation>
    <scope>NUCLEOTIDE SEQUENCE [LARGE SCALE GENOMIC DNA]</scope>
    <source>
        <strain evidence="2 3">S-16</strain>
    </source>
</reference>
<gene>
    <name evidence="2" type="ORF">DZC73_26880</name>
</gene>
<dbReference type="AlphaFoldDB" id="A0A3N7HHL7"/>
<dbReference type="OrthoDB" id="8909360at2"/>
<dbReference type="RefSeq" id="WP_124543484.1">
    <property type="nucleotide sequence ID" value="NZ_QUSW01000010.1"/>
</dbReference>
<keyword evidence="1" id="KW-0812">Transmembrane</keyword>
<dbReference type="EMBL" id="QUSW01000010">
    <property type="protein sequence ID" value="RQP21544.1"/>
    <property type="molecule type" value="Genomic_DNA"/>
</dbReference>
<name>A0A3N7HHL7_9BURK</name>
<keyword evidence="1" id="KW-1133">Transmembrane helix</keyword>
<evidence type="ECO:0000256" key="1">
    <source>
        <dbReference type="SAM" id="Phobius"/>
    </source>
</evidence>
<organism evidence="2 3">
    <name type="scientific">Piscinibacter terrae</name>
    <dbReference type="NCBI Taxonomy" id="2496871"/>
    <lineage>
        <taxon>Bacteria</taxon>
        <taxon>Pseudomonadati</taxon>
        <taxon>Pseudomonadota</taxon>
        <taxon>Betaproteobacteria</taxon>
        <taxon>Burkholderiales</taxon>
        <taxon>Sphaerotilaceae</taxon>
        <taxon>Piscinibacter</taxon>
    </lineage>
</organism>
<evidence type="ECO:0000313" key="3">
    <source>
        <dbReference type="Proteomes" id="UP000267464"/>
    </source>
</evidence>
<comment type="caution">
    <text evidence="2">The sequence shown here is derived from an EMBL/GenBank/DDBJ whole genome shotgun (WGS) entry which is preliminary data.</text>
</comment>